<dbReference type="InterPro" id="IPR036866">
    <property type="entry name" value="RibonucZ/Hydroxyglut_hydro"/>
</dbReference>
<dbReference type="InterPro" id="IPR036388">
    <property type="entry name" value="WH-like_DNA-bd_sf"/>
</dbReference>
<dbReference type="AlphaFoldDB" id="A0AAE3HFG9"/>
<dbReference type="Pfam" id="PF00753">
    <property type="entry name" value="Lactamase_B"/>
    <property type="match status" value="1"/>
</dbReference>
<keyword evidence="3" id="KW-1185">Reference proteome</keyword>
<accession>A0AAE3HFG9</accession>
<dbReference type="PANTHER" id="PTHR23131:SF4">
    <property type="entry name" value="METALLO-BETA-LACTAMASE SUPERFAMILY POTEIN"/>
    <property type="match status" value="1"/>
</dbReference>
<feature type="domain" description="Metallo-beta-lactamase" evidence="1">
    <location>
        <begin position="23"/>
        <end position="231"/>
    </location>
</feature>
<gene>
    <name evidence="2" type="ORF">NSA47_01285</name>
</gene>
<organism evidence="2 3">
    <name type="scientific">Irregularibacter muris</name>
    <dbReference type="NCBI Taxonomy" id="1796619"/>
    <lineage>
        <taxon>Bacteria</taxon>
        <taxon>Bacillati</taxon>
        <taxon>Bacillota</taxon>
        <taxon>Clostridia</taxon>
        <taxon>Eubacteriales</taxon>
        <taxon>Eubacteriaceae</taxon>
        <taxon>Irregularibacter</taxon>
    </lineage>
</organism>
<dbReference type="Gene3D" id="1.10.10.10">
    <property type="entry name" value="Winged helix-like DNA-binding domain superfamily/Winged helix DNA-binding domain"/>
    <property type="match status" value="1"/>
</dbReference>
<dbReference type="InterPro" id="IPR050662">
    <property type="entry name" value="Sec-metab_biosynth-thioest"/>
</dbReference>
<protein>
    <submittedName>
        <fullName evidence="2">MBL fold metallo-hydrolase</fullName>
    </submittedName>
</protein>
<proteinExistence type="predicted"/>
<dbReference type="RefSeq" id="WP_257529028.1">
    <property type="nucleotide sequence ID" value="NZ_JANKAS010000001.1"/>
</dbReference>
<dbReference type="EMBL" id="JANKAS010000001">
    <property type="protein sequence ID" value="MCR1897623.1"/>
    <property type="molecule type" value="Genomic_DNA"/>
</dbReference>
<reference evidence="2" key="1">
    <citation type="submission" date="2022-07" db="EMBL/GenBank/DDBJ databases">
        <title>Enhanced cultured diversity of the mouse gut microbiota enables custom-made synthetic communities.</title>
        <authorList>
            <person name="Afrizal A."/>
        </authorList>
    </citation>
    <scope>NUCLEOTIDE SEQUENCE</scope>
    <source>
        <strain evidence="2">DSM 28593</strain>
    </source>
</reference>
<dbReference type="Gene3D" id="3.60.15.10">
    <property type="entry name" value="Ribonuclease Z/Hydroxyacylglutathione hydrolase-like"/>
    <property type="match status" value="1"/>
</dbReference>
<evidence type="ECO:0000313" key="3">
    <source>
        <dbReference type="Proteomes" id="UP001205748"/>
    </source>
</evidence>
<name>A0AAE3HFG9_9FIRM</name>
<evidence type="ECO:0000313" key="2">
    <source>
        <dbReference type="EMBL" id="MCR1897623.1"/>
    </source>
</evidence>
<dbReference type="CDD" id="cd07725">
    <property type="entry name" value="TTHA1429-like_MBL-fold"/>
    <property type="match status" value="1"/>
</dbReference>
<dbReference type="SMART" id="SM00849">
    <property type="entry name" value="Lactamase_B"/>
    <property type="match status" value="1"/>
</dbReference>
<dbReference type="InterPro" id="IPR001279">
    <property type="entry name" value="Metallo-B-lactamas"/>
</dbReference>
<sequence>MIEEILKNIYVIKIPLPNNPLKNLNSYYIKGEERNLLVDTGFNSEVCYQAMKEGLKKLKVDMNSTDIFLTHIHSDHIGLSYRIASKNSKIYISDIDKKYLDEFLNNHYWNYMLNKFKGSGFSMEEFEQNSKYNPLTAYLPPREIKYETIVDNFTIDLGNYTLRSIITPGHTPGHMCLYEENEKLLFSGDHILFDISPNIGTWNNFENPLGKYIESLEKIKDMNIEHTFSAHRSTIGNHRERIEQLIQHHRKRLEEAYNAVLITPGITAYEVASKMKWSIRSKNWNDFPIVQKFFAVNEAESHLEYLITSGKIKAELVDGKYLYYVV</sequence>
<comment type="caution">
    <text evidence="2">The sequence shown here is derived from an EMBL/GenBank/DDBJ whole genome shotgun (WGS) entry which is preliminary data.</text>
</comment>
<dbReference type="Proteomes" id="UP001205748">
    <property type="component" value="Unassembled WGS sequence"/>
</dbReference>
<dbReference type="PANTHER" id="PTHR23131">
    <property type="entry name" value="ENDORIBONUCLEASE LACTB2"/>
    <property type="match status" value="1"/>
</dbReference>
<dbReference type="SUPFAM" id="SSF56281">
    <property type="entry name" value="Metallo-hydrolase/oxidoreductase"/>
    <property type="match status" value="1"/>
</dbReference>
<evidence type="ECO:0000259" key="1">
    <source>
        <dbReference type="SMART" id="SM00849"/>
    </source>
</evidence>